<dbReference type="EMBL" id="KB446542">
    <property type="protein sequence ID" value="EME41410.1"/>
    <property type="molecule type" value="Genomic_DNA"/>
</dbReference>
<gene>
    <name evidence="2" type="ORF">DOTSEDRAFT_26582</name>
</gene>
<dbReference type="HOGENOM" id="CLU_874436_0_0_1"/>
<evidence type="ECO:0000313" key="2">
    <source>
        <dbReference type="EMBL" id="EME41410.1"/>
    </source>
</evidence>
<dbReference type="Proteomes" id="UP000016933">
    <property type="component" value="Unassembled WGS sequence"/>
</dbReference>
<sequence>MADSRGIQTVEQWNRAQKNGKQSYLYEEQQSEYDRIHGGLKTRNPLNDPWQRSAVYTTSNERSPFRKSVSIAICAHGEESSASTTIDLSLIVFHVKLSCAEEKRYKSARLDFKFAKKDPSDLTAPEVVNWGPFMKEKRGDGSQEGVTTTKSIDGSLGVDQHAKGELSAGIETTLEYSKRYFKKSFSEAVHDDESGKDIGVRWHFAQNYSQNDGVDPDFHVAILVKPGKDKDGKARPFLGSLGFRLNAGVLDDVKQGIERFFASRNDPVWYDPKLAMQSYITGDRVKEDVAAKLMNLGVYKKEVVLSELVANIDREATT</sequence>
<feature type="region of interest" description="Disordered" evidence="1">
    <location>
        <begin position="133"/>
        <end position="153"/>
    </location>
</feature>
<organism evidence="2 3">
    <name type="scientific">Dothistroma septosporum (strain NZE10 / CBS 128990)</name>
    <name type="common">Red band needle blight fungus</name>
    <name type="synonym">Mycosphaerella pini</name>
    <dbReference type="NCBI Taxonomy" id="675120"/>
    <lineage>
        <taxon>Eukaryota</taxon>
        <taxon>Fungi</taxon>
        <taxon>Dikarya</taxon>
        <taxon>Ascomycota</taxon>
        <taxon>Pezizomycotina</taxon>
        <taxon>Dothideomycetes</taxon>
        <taxon>Dothideomycetidae</taxon>
        <taxon>Mycosphaerellales</taxon>
        <taxon>Mycosphaerellaceae</taxon>
        <taxon>Dothistroma</taxon>
    </lineage>
</organism>
<protein>
    <submittedName>
        <fullName evidence="2">Uncharacterized protein</fullName>
    </submittedName>
</protein>
<accession>N1PIN4</accession>
<keyword evidence="3" id="KW-1185">Reference proteome</keyword>
<name>N1PIN4_DOTSN</name>
<reference evidence="3" key="1">
    <citation type="journal article" date="2012" name="PLoS Genet.">
        <title>The genomes of the fungal plant pathogens Cladosporium fulvum and Dothistroma septosporum reveal adaptation to different hosts and lifestyles but also signatures of common ancestry.</title>
        <authorList>
            <person name="de Wit P.J.G.M."/>
            <person name="van der Burgt A."/>
            <person name="Oekmen B."/>
            <person name="Stergiopoulos I."/>
            <person name="Abd-Elsalam K.A."/>
            <person name="Aerts A.L."/>
            <person name="Bahkali A.H."/>
            <person name="Beenen H.G."/>
            <person name="Chettri P."/>
            <person name="Cox M.P."/>
            <person name="Datema E."/>
            <person name="de Vries R.P."/>
            <person name="Dhillon B."/>
            <person name="Ganley A.R."/>
            <person name="Griffiths S.A."/>
            <person name="Guo Y."/>
            <person name="Hamelin R.C."/>
            <person name="Henrissat B."/>
            <person name="Kabir M.S."/>
            <person name="Jashni M.K."/>
            <person name="Kema G."/>
            <person name="Klaubauf S."/>
            <person name="Lapidus A."/>
            <person name="Levasseur A."/>
            <person name="Lindquist E."/>
            <person name="Mehrabi R."/>
            <person name="Ohm R.A."/>
            <person name="Owen T.J."/>
            <person name="Salamov A."/>
            <person name="Schwelm A."/>
            <person name="Schijlen E."/>
            <person name="Sun H."/>
            <person name="van den Burg H.A."/>
            <person name="van Ham R.C.H.J."/>
            <person name="Zhang S."/>
            <person name="Goodwin S.B."/>
            <person name="Grigoriev I.V."/>
            <person name="Collemare J."/>
            <person name="Bradshaw R.E."/>
        </authorList>
    </citation>
    <scope>NUCLEOTIDE SEQUENCE [LARGE SCALE GENOMIC DNA]</scope>
    <source>
        <strain evidence="3">NZE10 / CBS 128990</strain>
    </source>
</reference>
<dbReference type="eggNOG" id="ENOG502SRKY">
    <property type="taxonomic scope" value="Eukaryota"/>
</dbReference>
<proteinExistence type="predicted"/>
<reference evidence="2 3" key="2">
    <citation type="journal article" date="2012" name="PLoS Pathog.">
        <title>Diverse lifestyles and strategies of plant pathogenesis encoded in the genomes of eighteen Dothideomycetes fungi.</title>
        <authorList>
            <person name="Ohm R.A."/>
            <person name="Feau N."/>
            <person name="Henrissat B."/>
            <person name="Schoch C.L."/>
            <person name="Horwitz B.A."/>
            <person name="Barry K.W."/>
            <person name="Condon B.J."/>
            <person name="Copeland A.C."/>
            <person name="Dhillon B."/>
            <person name="Glaser F."/>
            <person name="Hesse C.N."/>
            <person name="Kosti I."/>
            <person name="LaButti K."/>
            <person name="Lindquist E.A."/>
            <person name="Lucas S."/>
            <person name="Salamov A.A."/>
            <person name="Bradshaw R.E."/>
            <person name="Ciuffetti L."/>
            <person name="Hamelin R.C."/>
            <person name="Kema G.H.J."/>
            <person name="Lawrence C."/>
            <person name="Scott J.A."/>
            <person name="Spatafora J.W."/>
            <person name="Turgeon B.G."/>
            <person name="de Wit P.J.G.M."/>
            <person name="Zhong S."/>
            <person name="Goodwin S.B."/>
            <person name="Grigoriev I.V."/>
        </authorList>
    </citation>
    <scope>NUCLEOTIDE SEQUENCE [LARGE SCALE GENOMIC DNA]</scope>
    <source>
        <strain evidence="3">NZE10 / CBS 128990</strain>
    </source>
</reference>
<evidence type="ECO:0000313" key="3">
    <source>
        <dbReference type="Proteomes" id="UP000016933"/>
    </source>
</evidence>
<evidence type="ECO:0000256" key="1">
    <source>
        <dbReference type="SAM" id="MobiDB-lite"/>
    </source>
</evidence>
<dbReference type="AlphaFoldDB" id="N1PIN4"/>
<dbReference type="OrthoDB" id="5030973at2759"/>